<dbReference type="InterPro" id="IPR019954">
    <property type="entry name" value="Ubiquitin_CS"/>
</dbReference>
<reference evidence="2 3" key="1">
    <citation type="submission" date="2016-11" db="EMBL/GenBank/DDBJ databases">
        <authorList>
            <person name="Jaros S."/>
            <person name="Januszkiewicz K."/>
            <person name="Wedrychowicz H."/>
        </authorList>
    </citation>
    <scope>NUCLEOTIDE SEQUENCE [LARGE SCALE GENOMIC DNA]</scope>
</reference>
<dbReference type="PROSITE" id="PS50053">
    <property type="entry name" value="UBIQUITIN_2"/>
    <property type="match status" value="1"/>
</dbReference>
<dbReference type="EMBL" id="FQNC01000049">
    <property type="protein sequence ID" value="SGY81537.1"/>
    <property type="molecule type" value="Genomic_DNA"/>
</dbReference>
<dbReference type="InterPro" id="IPR000626">
    <property type="entry name" value="Ubiquitin-like_dom"/>
</dbReference>
<keyword evidence="3" id="KW-1185">Reference proteome</keyword>
<dbReference type="STRING" id="796604.A0A2X0MDL7"/>
<dbReference type="Proteomes" id="UP000249464">
    <property type="component" value="Unassembled WGS sequence"/>
</dbReference>
<dbReference type="InterPro" id="IPR050158">
    <property type="entry name" value="Ubiquitin_ubiquitin-like"/>
</dbReference>
<dbReference type="SUPFAM" id="SSF54236">
    <property type="entry name" value="Ubiquitin-like"/>
    <property type="match status" value="1"/>
</dbReference>
<proteinExistence type="predicted"/>
<feature type="domain" description="Ubiquitin-like" evidence="1">
    <location>
        <begin position="58"/>
        <end position="111"/>
    </location>
</feature>
<dbReference type="PROSITE" id="PS00299">
    <property type="entry name" value="UBIQUITIN_1"/>
    <property type="match status" value="1"/>
</dbReference>
<evidence type="ECO:0000259" key="1">
    <source>
        <dbReference type="PROSITE" id="PS50053"/>
    </source>
</evidence>
<evidence type="ECO:0000313" key="3">
    <source>
        <dbReference type="Proteomes" id="UP000249464"/>
    </source>
</evidence>
<gene>
    <name evidence="2" type="primary">BQ5605_C009g05504</name>
    <name evidence="2" type="ORF">BQ5605_C009G05504</name>
</gene>
<dbReference type="Gene3D" id="3.10.20.90">
    <property type="entry name" value="Phosphatidylinositol 3-kinase Catalytic Subunit, Chain A, domain 1"/>
    <property type="match status" value="1"/>
</dbReference>
<name>A0A2X0MDL7_9BASI</name>
<organism evidence="2 3">
    <name type="scientific">Microbotryum silenes-dioicae</name>
    <dbReference type="NCBI Taxonomy" id="796604"/>
    <lineage>
        <taxon>Eukaryota</taxon>
        <taxon>Fungi</taxon>
        <taxon>Dikarya</taxon>
        <taxon>Basidiomycota</taxon>
        <taxon>Pucciniomycotina</taxon>
        <taxon>Microbotryomycetes</taxon>
        <taxon>Microbotryales</taxon>
        <taxon>Microbotryaceae</taxon>
        <taxon>Microbotryum</taxon>
    </lineage>
</organism>
<protein>
    <submittedName>
        <fullName evidence="2">BQ5605_C009g05504 protein</fullName>
    </submittedName>
</protein>
<evidence type="ECO:0000313" key="2">
    <source>
        <dbReference type="EMBL" id="SGY81537.1"/>
    </source>
</evidence>
<dbReference type="PRINTS" id="PR00348">
    <property type="entry name" value="UBIQUITIN"/>
</dbReference>
<dbReference type="PANTHER" id="PTHR10666">
    <property type="entry name" value="UBIQUITIN"/>
    <property type="match status" value="1"/>
</dbReference>
<dbReference type="AlphaFoldDB" id="A0A2X0MDL7"/>
<dbReference type="InterPro" id="IPR019956">
    <property type="entry name" value="Ubiquitin_dom"/>
</dbReference>
<sequence>MNIKIKVSPVSHLRSKLCTVLMWVADFLIRSSMLNRTRHSLQTPVHDNTHTTLTGKEVERIKVALEEKEGIPPAQQRLIFMGKAMPEEKTASDLKVTPGSTLHLILSLRGGQC</sequence>
<dbReference type="SMART" id="SM00213">
    <property type="entry name" value="UBQ"/>
    <property type="match status" value="1"/>
</dbReference>
<accession>A0A2X0MDL7</accession>
<dbReference type="InterPro" id="IPR029071">
    <property type="entry name" value="Ubiquitin-like_domsf"/>
</dbReference>
<dbReference type="Pfam" id="PF00240">
    <property type="entry name" value="ubiquitin"/>
    <property type="match status" value="1"/>
</dbReference>